<dbReference type="SUPFAM" id="SSF53067">
    <property type="entry name" value="Actin-like ATPase domain"/>
    <property type="match status" value="1"/>
</dbReference>
<accession>A0A9D2DVB1</accession>
<dbReference type="InterPro" id="IPR043129">
    <property type="entry name" value="ATPase_NBD"/>
</dbReference>
<dbReference type="InterPro" id="IPR022496">
    <property type="entry name" value="T6A_TsaB"/>
</dbReference>
<sequence length="201" mass="21067">MNFLAIDTSGRQLNTVAVHGERQIVLPRPDCAMRHSVILMDEIDAALKQAQLTPQDCDFFACVVGPGSFTGIRIGIATVKGLCLAAGKGALALTSFDCLAYADTNEQKLCLVDAGHGNFYACGYSGTQVSVPPLFASREQVDAIIASGYVPVAHAPLFEGVRVADAAQGLLAAATSKAGEVMPAHALEALYLRKSSAEEGR</sequence>
<evidence type="ECO:0000259" key="1">
    <source>
        <dbReference type="Pfam" id="PF00814"/>
    </source>
</evidence>
<reference evidence="2" key="1">
    <citation type="journal article" date="2021" name="PeerJ">
        <title>Extensive microbial diversity within the chicken gut microbiome revealed by metagenomics and culture.</title>
        <authorList>
            <person name="Gilroy R."/>
            <person name="Ravi A."/>
            <person name="Getino M."/>
            <person name="Pursley I."/>
            <person name="Horton D.L."/>
            <person name="Alikhan N.F."/>
            <person name="Baker D."/>
            <person name="Gharbi K."/>
            <person name="Hall N."/>
            <person name="Watson M."/>
            <person name="Adriaenssens E.M."/>
            <person name="Foster-Nyarko E."/>
            <person name="Jarju S."/>
            <person name="Secka A."/>
            <person name="Antonio M."/>
            <person name="Oren A."/>
            <person name="Chaudhuri R.R."/>
            <person name="La Ragione R."/>
            <person name="Hildebrand F."/>
            <person name="Pallen M.J."/>
        </authorList>
    </citation>
    <scope>NUCLEOTIDE SEQUENCE</scope>
    <source>
        <strain evidence="2">CHK33-5263</strain>
    </source>
</reference>
<evidence type="ECO:0000313" key="2">
    <source>
        <dbReference type="EMBL" id="HIZ23872.1"/>
    </source>
</evidence>
<protein>
    <submittedName>
        <fullName evidence="2">tRNA (Adenosine(37)-N6)-threonylcarbamoyltransferase complex dimerization subunit type 1 TsaB</fullName>
        <ecNumber evidence="2">2.3.1.234</ecNumber>
    </submittedName>
</protein>
<dbReference type="Proteomes" id="UP000824044">
    <property type="component" value="Unassembled WGS sequence"/>
</dbReference>
<dbReference type="GO" id="GO:0002949">
    <property type="term" value="P:tRNA threonylcarbamoyladenosine modification"/>
    <property type="evidence" value="ECO:0007669"/>
    <property type="project" value="InterPro"/>
</dbReference>
<dbReference type="GO" id="GO:0061711">
    <property type="term" value="F:tRNA N(6)-L-threonylcarbamoyladenine synthase activity"/>
    <property type="evidence" value="ECO:0007669"/>
    <property type="project" value="UniProtKB-EC"/>
</dbReference>
<gene>
    <name evidence="2" type="primary">tsaB</name>
    <name evidence="2" type="ORF">H9812_00110</name>
</gene>
<proteinExistence type="predicted"/>
<organism evidence="2 3">
    <name type="scientific">Candidatus Gallimonas intestinigallinarum</name>
    <dbReference type="NCBI Taxonomy" id="2838604"/>
    <lineage>
        <taxon>Bacteria</taxon>
        <taxon>Bacillati</taxon>
        <taxon>Bacillota</taxon>
        <taxon>Clostridia</taxon>
        <taxon>Candidatus Gallimonas</taxon>
    </lineage>
</organism>
<feature type="domain" description="Gcp-like" evidence="1">
    <location>
        <begin position="30"/>
        <end position="124"/>
    </location>
</feature>
<name>A0A9D2DVB1_9FIRM</name>
<dbReference type="AlphaFoldDB" id="A0A9D2DVB1"/>
<dbReference type="NCBIfam" id="TIGR03725">
    <property type="entry name" value="T6A_YeaZ"/>
    <property type="match status" value="1"/>
</dbReference>
<dbReference type="Pfam" id="PF00814">
    <property type="entry name" value="TsaD"/>
    <property type="match status" value="1"/>
</dbReference>
<reference evidence="2" key="2">
    <citation type="submission" date="2021-04" db="EMBL/GenBank/DDBJ databases">
        <authorList>
            <person name="Gilroy R."/>
        </authorList>
    </citation>
    <scope>NUCLEOTIDE SEQUENCE</scope>
    <source>
        <strain evidence="2">CHK33-5263</strain>
    </source>
</reference>
<keyword evidence="2" id="KW-0808">Transferase</keyword>
<comment type="caution">
    <text evidence="2">The sequence shown here is derived from an EMBL/GenBank/DDBJ whole genome shotgun (WGS) entry which is preliminary data.</text>
</comment>
<keyword evidence="2" id="KW-0012">Acyltransferase</keyword>
<dbReference type="EC" id="2.3.1.234" evidence="2"/>
<evidence type="ECO:0000313" key="3">
    <source>
        <dbReference type="Proteomes" id="UP000824044"/>
    </source>
</evidence>
<dbReference type="EMBL" id="DXBS01000003">
    <property type="protein sequence ID" value="HIZ23872.1"/>
    <property type="molecule type" value="Genomic_DNA"/>
</dbReference>
<dbReference type="Gene3D" id="3.30.420.40">
    <property type="match status" value="1"/>
</dbReference>
<dbReference type="Gene3D" id="3.30.420.200">
    <property type="match status" value="1"/>
</dbReference>
<dbReference type="InterPro" id="IPR000905">
    <property type="entry name" value="Gcp-like_dom"/>
</dbReference>